<gene>
    <name evidence="3" type="ORF">ABID26_005393</name>
</gene>
<dbReference type="Pfam" id="PF13472">
    <property type="entry name" value="Lipase_GDSL_2"/>
    <property type="match status" value="1"/>
</dbReference>
<dbReference type="EMBL" id="JBEPLM010000012">
    <property type="protein sequence ID" value="MET3595978.1"/>
    <property type="molecule type" value="Genomic_DNA"/>
</dbReference>
<protein>
    <submittedName>
        <fullName evidence="3">Lysophospholipase L1-like esterase</fullName>
    </submittedName>
</protein>
<organism evidence="3 4">
    <name type="scientific">Mesorhizobium shonense</name>
    <dbReference type="NCBI Taxonomy" id="1209948"/>
    <lineage>
        <taxon>Bacteria</taxon>
        <taxon>Pseudomonadati</taxon>
        <taxon>Pseudomonadota</taxon>
        <taxon>Alphaproteobacteria</taxon>
        <taxon>Hyphomicrobiales</taxon>
        <taxon>Phyllobacteriaceae</taxon>
        <taxon>Mesorhizobium</taxon>
    </lineage>
</organism>
<comment type="caution">
    <text evidence="3">The sequence shown here is derived from an EMBL/GenBank/DDBJ whole genome shotgun (WGS) entry which is preliminary data.</text>
</comment>
<dbReference type="PANTHER" id="PTHR37834">
    <property type="entry name" value="GDSL-LIKE LIPASE/ACYLHYDROLASE DOMAIN PROTEIN (AFU_ORTHOLOGUE AFUA_2G00620)"/>
    <property type="match status" value="1"/>
</dbReference>
<dbReference type="Pfam" id="PF17996">
    <property type="entry name" value="CE2_N"/>
    <property type="match status" value="1"/>
</dbReference>
<keyword evidence="4" id="KW-1185">Reference proteome</keyword>
<evidence type="ECO:0000313" key="3">
    <source>
        <dbReference type="EMBL" id="MET3595978.1"/>
    </source>
</evidence>
<sequence length="357" mass="39114">MPEMIDKRAQATLMAALLLVIGFAAWPTYAAEPALKNARLIGRFLDTGDQAVFEWPGSAIEFAFEGSWLDVVLDDRGKNSLVLDVDGRLSRIDLKKGSNTYRLVARQGAGRHSVRLVRRTEAFFGTTTLKDVRTDGTLLQPERKKRSLLVIGDSISAGYGIEGKDAKCKFSADTENQYLTYAAIAARRYDADVITLAASGKGLVRNFQGAKGRTMVDLYDRVLPSRRDRETLPKTDVIIVHLGTNDFSGGARPANFAASYAELLAKLRANAPDAMIYAGFGPLLTGEDFAAADKAVDDVVKQRRDAGDSKTAMIRFTEPPGASLRGCDWHPNEAGQKRMANQLEDRIEADLGWTHTQ</sequence>
<dbReference type="Gene3D" id="3.40.50.1110">
    <property type="entry name" value="SGNH hydrolase"/>
    <property type="match status" value="1"/>
</dbReference>
<feature type="domain" description="Carbohydrate esterase 2 N-terminal" evidence="2">
    <location>
        <begin position="41"/>
        <end position="140"/>
    </location>
</feature>
<accession>A0ABV2HZH2</accession>
<reference evidence="3 4" key="1">
    <citation type="submission" date="2024-06" db="EMBL/GenBank/DDBJ databases">
        <title>Genomic Encyclopedia of Type Strains, Phase IV (KMG-IV): sequencing the most valuable type-strain genomes for metagenomic binning, comparative biology and taxonomic classification.</title>
        <authorList>
            <person name="Goeker M."/>
        </authorList>
    </citation>
    <scope>NUCLEOTIDE SEQUENCE [LARGE SCALE GENOMIC DNA]</scope>
    <source>
        <strain evidence="3 4">DSM 29846</strain>
    </source>
</reference>
<feature type="domain" description="SGNH hydrolase-type esterase" evidence="1">
    <location>
        <begin position="150"/>
        <end position="337"/>
    </location>
</feature>
<dbReference type="InterPro" id="IPR037461">
    <property type="entry name" value="CtCE2-like_dom"/>
</dbReference>
<dbReference type="CDD" id="cd01831">
    <property type="entry name" value="Endoglucanase_E_like"/>
    <property type="match status" value="1"/>
</dbReference>
<dbReference type="InterPro" id="IPR036514">
    <property type="entry name" value="SGNH_hydro_sf"/>
</dbReference>
<dbReference type="InterPro" id="IPR040794">
    <property type="entry name" value="CE2_N"/>
</dbReference>
<proteinExistence type="predicted"/>
<evidence type="ECO:0000259" key="1">
    <source>
        <dbReference type="Pfam" id="PF13472"/>
    </source>
</evidence>
<dbReference type="SUPFAM" id="SSF52266">
    <property type="entry name" value="SGNH hydrolase"/>
    <property type="match status" value="1"/>
</dbReference>
<dbReference type="InterPro" id="IPR013830">
    <property type="entry name" value="SGNH_hydro"/>
</dbReference>
<name>A0ABV2HZH2_9HYPH</name>
<dbReference type="PANTHER" id="PTHR37834:SF2">
    <property type="entry name" value="ESTERASE, SGNH HYDROLASE-TYPE"/>
    <property type="match status" value="1"/>
</dbReference>
<evidence type="ECO:0000313" key="4">
    <source>
        <dbReference type="Proteomes" id="UP001549036"/>
    </source>
</evidence>
<evidence type="ECO:0000259" key="2">
    <source>
        <dbReference type="Pfam" id="PF17996"/>
    </source>
</evidence>
<dbReference type="InterPro" id="IPR052762">
    <property type="entry name" value="PCW_deacetylase/CE"/>
</dbReference>
<dbReference type="Proteomes" id="UP001549036">
    <property type="component" value="Unassembled WGS sequence"/>
</dbReference>
<dbReference type="Gene3D" id="2.60.120.260">
    <property type="entry name" value="Galactose-binding domain-like"/>
    <property type="match status" value="1"/>
</dbReference>